<gene>
    <name evidence="2" type="ORF">QJS10_CPA16g00669</name>
</gene>
<feature type="region of interest" description="Disordered" evidence="1">
    <location>
        <begin position="1"/>
        <end position="35"/>
    </location>
</feature>
<keyword evidence="3" id="KW-1185">Reference proteome</keyword>
<name>A0AAV9D2F3_ACOCL</name>
<dbReference type="EMBL" id="JAUJYO010000016">
    <property type="protein sequence ID" value="KAK1295395.1"/>
    <property type="molecule type" value="Genomic_DNA"/>
</dbReference>
<proteinExistence type="predicted"/>
<feature type="compositionally biased region" description="Pro residues" evidence="1">
    <location>
        <begin position="9"/>
        <end position="22"/>
    </location>
</feature>
<evidence type="ECO:0008006" key="4">
    <source>
        <dbReference type="Google" id="ProtNLM"/>
    </source>
</evidence>
<reference evidence="2" key="2">
    <citation type="submission" date="2023-06" db="EMBL/GenBank/DDBJ databases">
        <authorList>
            <person name="Ma L."/>
            <person name="Liu K.-W."/>
            <person name="Li Z."/>
            <person name="Hsiao Y.-Y."/>
            <person name="Qi Y."/>
            <person name="Fu T."/>
            <person name="Tang G."/>
            <person name="Zhang D."/>
            <person name="Sun W.-H."/>
            <person name="Liu D.-K."/>
            <person name="Li Y."/>
            <person name="Chen G.-Z."/>
            <person name="Liu X.-D."/>
            <person name="Liao X.-Y."/>
            <person name="Jiang Y.-T."/>
            <person name="Yu X."/>
            <person name="Hao Y."/>
            <person name="Huang J."/>
            <person name="Zhao X.-W."/>
            <person name="Ke S."/>
            <person name="Chen Y.-Y."/>
            <person name="Wu W.-L."/>
            <person name="Hsu J.-L."/>
            <person name="Lin Y.-F."/>
            <person name="Huang M.-D."/>
            <person name="Li C.-Y."/>
            <person name="Huang L."/>
            <person name="Wang Z.-W."/>
            <person name="Zhao X."/>
            <person name="Zhong W.-Y."/>
            <person name="Peng D.-H."/>
            <person name="Ahmad S."/>
            <person name="Lan S."/>
            <person name="Zhang J.-S."/>
            <person name="Tsai W.-C."/>
            <person name="Van De Peer Y."/>
            <person name="Liu Z.-J."/>
        </authorList>
    </citation>
    <scope>NUCLEOTIDE SEQUENCE</scope>
    <source>
        <strain evidence="2">CP</strain>
        <tissue evidence="2">Leaves</tissue>
    </source>
</reference>
<evidence type="ECO:0000313" key="3">
    <source>
        <dbReference type="Proteomes" id="UP001180020"/>
    </source>
</evidence>
<evidence type="ECO:0000313" key="2">
    <source>
        <dbReference type="EMBL" id="KAK1295395.1"/>
    </source>
</evidence>
<evidence type="ECO:0000256" key="1">
    <source>
        <dbReference type="SAM" id="MobiDB-lite"/>
    </source>
</evidence>
<dbReference type="Proteomes" id="UP001180020">
    <property type="component" value="Unassembled WGS sequence"/>
</dbReference>
<comment type="caution">
    <text evidence="2">The sequence shown here is derived from an EMBL/GenBank/DDBJ whole genome shotgun (WGS) entry which is preliminary data.</text>
</comment>
<protein>
    <recommendedName>
        <fullName evidence="4">DUF4283 domain-containing protein</fullName>
    </recommendedName>
</protein>
<organism evidence="2 3">
    <name type="scientific">Acorus calamus</name>
    <name type="common">Sweet flag</name>
    <dbReference type="NCBI Taxonomy" id="4465"/>
    <lineage>
        <taxon>Eukaryota</taxon>
        <taxon>Viridiplantae</taxon>
        <taxon>Streptophyta</taxon>
        <taxon>Embryophyta</taxon>
        <taxon>Tracheophyta</taxon>
        <taxon>Spermatophyta</taxon>
        <taxon>Magnoliopsida</taxon>
        <taxon>Liliopsida</taxon>
        <taxon>Acoraceae</taxon>
        <taxon>Acorus</taxon>
    </lineage>
</organism>
<sequence length="321" mass="35071">MVSALGGPGPQPAPPWLRPCPPGGEQGKASKEGEPQGPFGVMWVVQLSRTAKGKGVAVLVREPTVPSVRGVGQSLLIVNEGVEEGWSVPGEVSSSGGQVRNAGDLLSLSSPWSGGGEVVFGDFGQSPFHGKSVVVSWEGDHELQCLYLLNLLQGRWKGIPFDQMWRSGRNKFFIRLPSWAAREFILSERKISVEDMGVRGFQKRVLLRGLPMVWRTEGVLRKVIEPFDFLLNYVKIWSEKILPPAMVSVWVLKDAWPPLSLLVVLGGLEVQVQVEVLPTPRVSSYADMVRCDHKVDAHRLPRDGRPVEGGARASEGLSEGT</sequence>
<feature type="region of interest" description="Disordered" evidence="1">
    <location>
        <begin position="299"/>
        <end position="321"/>
    </location>
</feature>
<accession>A0AAV9D2F3</accession>
<reference evidence="2" key="1">
    <citation type="journal article" date="2023" name="Nat. Commun.">
        <title>Diploid and tetraploid genomes of Acorus and the evolution of monocots.</title>
        <authorList>
            <person name="Ma L."/>
            <person name="Liu K.W."/>
            <person name="Li Z."/>
            <person name="Hsiao Y.Y."/>
            <person name="Qi Y."/>
            <person name="Fu T."/>
            <person name="Tang G.D."/>
            <person name="Zhang D."/>
            <person name="Sun W.H."/>
            <person name="Liu D.K."/>
            <person name="Li Y."/>
            <person name="Chen G.Z."/>
            <person name="Liu X.D."/>
            <person name="Liao X.Y."/>
            <person name="Jiang Y.T."/>
            <person name="Yu X."/>
            <person name="Hao Y."/>
            <person name="Huang J."/>
            <person name="Zhao X.W."/>
            <person name="Ke S."/>
            <person name="Chen Y.Y."/>
            <person name="Wu W.L."/>
            <person name="Hsu J.L."/>
            <person name="Lin Y.F."/>
            <person name="Huang M.D."/>
            <person name="Li C.Y."/>
            <person name="Huang L."/>
            <person name="Wang Z.W."/>
            <person name="Zhao X."/>
            <person name="Zhong W.Y."/>
            <person name="Peng D.H."/>
            <person name="Ahmad S."/>
            <person name="Lan S."/>
            <person name="Zhang J.S."/>
            <person name="Tsai W.C."/>
            <person name="Van de Peer Y."/>
            <person name="Liu Z.J."/>
        </authorList>
    </citation>
    <scope>NUCLEOTIDE SEQUENCE</scope>
    <source>
        <strain evidence="2">CP</strain>
    </source>
</reference>
<dbReference type="AlphaFoldDB" id="A0AAV9D2F3"/>